<evidence type="ECO:0000313" key="2">
    <source>
        <dbReference type="EMBL" id="STX45045.1"/>
    </source>
</evidence>
<protein>
    <submittedName>
        <fullName evidence="2">Uncharacterized protein</fullName>
    </submittedName>
</protein>
<dbReference type="Proteomes" id="UP000254476">
    <property type="component" value="Unassembled WGS sequence"/>
</dbReference>
<dbReference type="EMBL" id="UGOB01000001">
    <property type="protein sequence ID" value="STX45045.1"/>
    <property type="molecule type" value="Genomic_DNA"/>
</dbReference>
<dbReference type="OrthoDB" id="5631303at2"/>
<evidence type="ECO:0000313" key="1">
    <source>
        <dbReference type="EMBL" id="KTD15583.1"/>
    </source>
</evidence>
<name>A0A378JBS0_9GAMM</name>
<accession>A0A378JBS0</accession>
<dbReference type="EMBL" id="LNYE01000003">
    <property type="protein sequence ID" value="KTD15583.1"/>
    <property type="molecule type" value="Genomic_DNA"/>
</dbReference>
<keyword evidence="3" id="KW-1185">Reference proteome</keyword>
<dbReference type="RefSeq" id="WP_058497478.1">
    <property type="nucleotide sequence ID" value="NZ_CAAAHW010000026.1"/>
</dbReference>
<organism evidence="2 4">
    <name type="scientific">Legionella gratiana</name>
    <dbReference type="NCBI Taxonomy" id="45066"/>
    <lineage>
        <taxon>Bacteria</taxon>
        <taxon>Pseudomonadati</taxon>
        <taxon>Pseudomonadota</taxon>
        <taxon>Gammaproteobacteria</taxon>
        <taxon>Legionellales</taxon>
        <taxon>Legionellaceae</taxon>
        <taxon>Legionella</taxon>
    </lineage>
</organism>
<reference evidence="1 3" key="1">
    <citation type="submission" date="2015-11" db="EMBL/GenBank/DDBJ databases">
        <title>Genomic analysis of 38 Legionella species identifies large and diverse effector repertoires.</title>
        <authorList>
            <person name="Burstein D."/>
            <person name="Amaro F."/>
            <person name="Zusman T."/>
            <person name="Lifshitz Z."/>
            <person name="Cohen O."/>
            <person name="Gilbert J.A."/>
            <person name="Pupko T."/>
            <person name="Shuman H.A."/>
            <person name="Segal G."/>
        </authorList>
    </citation>
    <scope>NUCLEOTIDE SEQUENCE [LARGE SCALE GENOMIC DNA]</scope>
    <source>
        <strain evidence="1 3">Lyon 8420412</strain>
    </source>
</reference>
<gene>
    <name evidence="1" type="ORF">Lgra_0249</name>
    <name evidence="2" type="ORF">NCTC12388_01807</name>
</gene>
<proteinExistence type="predicted"/>
<dbReference type="AlphaFoldDB" id="A0A378JBS0"/>
<dbReference type="STRING" id="45066.Lgra_0249"/>
<reference evidence="2 4" key="2">
    <citation type="submission" date="2018-06" db="EMBL/GenBank/DDBJ databases">
        <authorList>
            <consortium name="Pathogen Informatics"/>
            <person name="Doyle S."/>
        </authorList>
    </citation>
    <scope>NUCLEOTIDE SEQUENCE [LARGE SCALE GENOMIC DNA]</scope>
    <source>
        <strain evidence="2 4">NCTC12388</strain>
    </source>
</reference>
<evidence type="ECO:0000313" key="4">
    <source>
        <dbReference type="Proteomes" id="UP000254476"/>
    </source>
</evidence>
<sequence>MYSRQFENEAKIKEKLSTLGVQGLSEVKIDEDVDQVVLTFECGATRRDNTEQISEIIKHLARSPNQQNLRVEPDKYNVNSLILSNFTKSSINQLTVIQPNDVKKISAKPIALDTGTTYVNARNHKSKTYKDISFQFNRRNTNSQEELDITVFADPQKKDTYVLPENAKQNKQFYIFRLLLPKYGQLKNTLAAIIPSNNINYPTEEKIEQENSNSLHSLYQGLKSKSDVAYDLGIVANPSILKIRQTGIDGQREYNDPQLSYEKRKITITGRDNITKAIQQLHSDGLISLNDVSNILNSNSSNNKSTTNEHLLTKEQLSQLKKLQDNLKKEIDSMIPYPNKDLKRAKYNALQDLEDAVKDPQEQRNLKEIIESIKETYLSPTDDTKSYDITSGKISSRVRDLFDDFCSNQEEKRNSFHRKL</sequence>
<dbReference type="Proteomes" id="UP000054691">
    <property type="component" value="Unassembled WGS sequence"/>
</dbReference>
<evidence type="ECO:0000313" key="3">
    <source>
        <dbReference type="Proteomes" id="UP000054691"/>
    </source>
</evidence>